<keyword evidence="1" id="KW-0175">Coiled coil</keyword>
<evidence type="ECO:0000256" key="1">
    <source>
        <dbReference type="SAM" id="Coils"/>
    </source>
</evidence>
<dbReference type="Gene3D" id="1.10.287.1490">
    <property type="match status" value="1"/>
</dbReference>
<feature type="domain" description="CT398-like coiled coil hairpin" evidence="3">
    <location>
        <begin position="14"/>
        <end position="192"/>
    </location>
</feature>
<dbReference type="KEGG" id="pfla:Pflav_054230"/>
<dbReference type="InterPro" id="IPR003743">
    <property type="entry name" value="Zf-RING_7"/>
</dbReference>
<dbReference type="AlphaFoldDB" id="A0A6F8XYX4"/>
<reference evidence="4 5" key="2">
    <citation type="submission" date="2020-03" db="EMBL/GenBank/DDBJ databases">
        <authorList>
            <person name="Ichikawa N."/>
            <person name="Kimura A."/>
            <person name="Kitahashi Y."/>
            <person name="Uohara A."/>
        </authorList>
    </citation>
    <scope>NUCLEOTIDE SEQUENCE [LARGE SCALE GENOMIC DNA]</scope>
    <source>
        <strain evidence="4 5">NBRC 107702</strain>
    </source>
</reference>
<proteinExistence type="predicted"/>
<reference evidence="4 5" key="1">
    <citation type="submission" date="2020-03" db="EMBL/GenBank/DDBJ databases">
        <title>Whole genome shotgun sequence of Phytohabitans flavus NBRC 107702.</title>
        <authorList>
            <person name="Komaki H."/>
            <person name="Tamura T."/>
        </authorList>
    </citation>
    <scope>NUCLEOTIDE SEQUENCE [LARGE SCALE GENOMIC DNA]</scope>
    <source>
        <strain evidence="4 5">NBRC 107702</strain>
    </source>
</reference>
<dbReference type="RefSeq" id="WP_173038823.1">
    <property type="nucleotide sequence ID" value="NZ_AP022870.1"/>
</dbReference>
<dbReference type="PANTHER" id="PTHR39082:SF1">
    <property type="entry name" value="SCAVENGER RECEPTOR CLASS A MEMBER 3"/>
    <property type="match status" value="1"/>
</dbReference>
<organism evidence="4 5">
    <name type="scientific">Phytohabitans flavus</name>
    <dbReference type="NCBI Taxonomy" id="1076124"/>
    <lineage>
        <taxon>Bacteria</taxon>
        <taxon>Bacillati</taxon>
        <taxon>Actinomycetota</taxon>
        <taxon>Actinomycetes</taxon>
        <taxon>Micromonosporales</taxon>
        <taxon>Micromonosporaceae</taxon>
    </lineage>
</organism>
<keyword evidence="5" id="KW-1185">Reference proteome</keyword>
<gene>
    <name evidence="4" type="ORF">Pflav_054230</name>
</gene>
<name>A0A6F8XYX4_9ACTN</name>
<dbReference type="EMBL" id="AP022870">
    <property type="protein sequence ID" value="BCB79013.1"/>
    <property type="molecule type" value="Genomic_DNA"/>
</dbReference>
<protein>
    <submittedName>
        <fullName evidence="4">Uncharacterized protein</fullName>
    </submittedName>
</protein>
<accession>A0A6F8XYX4</accession>
<dbReference type="PANTHER" id="PTHR39082">
    <property type="entry name" value="PHOSPHOLIPASE C-BETA-2-RELATED"/>
    <property type="match status" value="1"/>
</dbReference>
<dbReference type="Proteomes" id="UP000502508">
    <property type="component" value="Chromosome"/>
</dbReference>
<dbReference type="Pfam" id="PF02591">
    <property type="entry name" value="Zn_ribbon_9"/>
    <property type="match status" value="1"/>
</dbReference>
<evidence type="ECO:0000313" key="4">
    <source>
        <dbReference type="EMBL" id="BCB79013.1"/>
    </source>
</evidence>
<evidence type="ECO:0000313" key="5">
    <source>
        <dbReference type="Proteomes" id="UP000502508"/>
    </source>
</evidence>
<sequence length="246" mass="27373">MKADPEAQRRLLDLQAIDTALAQLAHKRRTLPELAELETLARQLSGLEDGRVRAQVAVDDIDRDIARIERDVEQVRGRKDKDQARLDTGRGPARELEALQHELVSLSRRQSELEDAELELMEQRETAQGSLDELLGQQTAGREAREAAEVRREQALAEIAKEEEFRTSARQPLVADLPADLITLYDRIREVSGGLAAALLKGGRCGGCRLELSGGERARIKAAPPDEVVRCEECRRIMVRTAESGL</sequence>
<dbReference type="InterPro" id="IPR052376">
    <property type="entry name" value="Oxidative_Scav/Glycosyltrans"/>
</dbReference>
<feature type="coiled-coil region" evidence="1">
    <location>
        <begin position="58"/>
        <end position="133"/>
    </location>
</feature>
<feature type="domain" description="C4-type zinc ribbon" evidence="2">
    <location>
        <begin position="204"/>
        <end position="238"/>
    </location>
</feature>
<dbReference type="InterPro" id="IPR056003">
    <property type="entry name" value="CT398_CC_hairpin"/>
</dbReference>
<dbReference type="Pfam" id="PF24481">
    <property type="entry name" value="CT398_CC"/>
    <property type="match status" value="1"/>
</dbReference>
<evidence type="ECO:0000259" key="3">
    <source>
        <dbReference type="Pfam" id="PF24481"/>
    </source>
</evidence>
<evidence type="ECO:0000259" key="2">
    <source>
        <dbReference type="Pfam" id="PF02591"/>
    </source>
</evidence>